<dbReference type="SMART" id="SM00331">
    <property type="entry name" value="PP2C_SIG"/>
    <property type="match status" value="1"/>
</dbReference>
<dbReference type="InterPro" id="IPR015655">
    <property type="entry name" value="PP2C"/>
</dbReference>
<dbReference type="RefSeq" id="WP_344706848.1">
    <property type="nucleotide sequence ID" value="NZ_BAABBQ010000001.1"/>
</dbReference>
<proteinExistence type="predicted"/>
<dbReference type="SMART" id="SM00332">
    <property type="entry name" value="PP2Cc"/>
    <property type="match status" value="1"/>
</dbReference>
<dbReference type="Pfam" id="PF13672">
    <property type="entry name" value="PP2C_2"/>
    <property type="match status" value="1"/>
</dbReference>
<evidence type="ECO:0000313" key="3">
    <source>
        <dbReference type="Proteomes" id="UP001500235"/>
    </source>
</evidence>
<dbReference type="SUPFAM" id="SSF81606">
    <property type="entry name" value="PP2C-like"/>
    <property type="match status" value="1"/>
</dbReference>
<sequence>MRFETVSRTHVGLKRKINEDNLLVRSAAGLFVVADGMGGHEAGEVASARIVEALGALARVTPDEISACLGHVNRGLRDLAEEGGEKRTIGSTVVGLLIDEAQALCFWAGDSRAYRYRDSQLVPLSRDHSLVNELIEAGMIEAERADEHPNGNVITRAVGASDTLRLDIEAGEVRPGDVYLLASDGVTRMVPDPELRAALGGAQSLHEVADGLVWSVLQRGAPDNLTLVLIRVA</sequence>
<dbReference type="InterPro" id="IPR036457">
    <property type="entry name" value="PPM-type-like_dom_sf"/>
</dbReference>
<dbReference type="PROSITE" id="PS51746">
    <property type="entry name" value="PPM_2"/>
    <property type="match status" value="1"/>
</dbReference>
<evidence type="ECO:0000313" key="2">
    <source>
        <dbReference type="EMBL" id="GAA4017450.1"/>
    </source>
</evidence>
<protein>
    <submittedName>
        <fullName evidence="2">Protein phosphatase 2C domain-containing protein</fullName>
    </submittedName>
</protein>
<feature type="domain" description="PPM-type phosphatase" evidence="1">
    <location>
        <begin position="1"/>
        <end position="232"/>
    </location>
</feature>
<comment type="caution">
    <text evidence="2">The sequence shown here is derived from an EMBL/GenBank/DDBJ whole genome shotgun (WGS) entry which is preliminary data.</text>
</comment>
<keyword evidence="3" id="KW-1185">Reference proteome</keyword>
<dbReference type="InterPro" id="IPR001932">
    <property type="entry name" value="PPM-type_phosphatase-like_dom"/>
</dbReference>
<dbReference type="Gene3D" id="3.60.40.10">
    <property type="entry name" value="PPM-type phosphatase domain"/>
    <property type="match status" value="1"/>
</dbReference>
<accession>A0ABP7SWT2</accession>
<evidence type="ECO:0000259" key="1">
    <source>
        <dbReference type="PROSITE" id="PS51746"/>
    </source>
</evidence>
<dbReference type="Proteomes" id="UP001500235">
    <property type="component" value="Unassembled WGS sequence"/>
</dbReference>
<dbReference type="PANTHER" id="PTHR13832:SF827">
    <property type="entry name" value="PROTEIN PHOSPHATASE 1L"/>
    <property type="match status" value="1"/>
</dbReference>
<dbReference type="EMBL" id="BAABBQ010000001">
    <property type="protein sequence ID" value="GAA4017450.1"/>
    <property type="molecule type" value="Genomic_DNA"/>
</dbReference>
<organism evidence="2 3">
    <name type="scientific">Sphingomonas swuensis</name>
    <dbReference type="NCBI Taxonomy" id="977800"/>
    <lineage>
        <taxon>Bacteria</taxon>
        <taxon>Pseudomonadati</taxon>
        <taxon>Pseudomonadota</taxon>
        <taxon>Alphaproteobacteria</taxon>
        <taxon>Sphingomonadales</taxon>
        <taxon>Sphingomonadaceae</taxon>
        <taxon>Sphingomonas</taxon>
    </lineage>
</organism>
<dbReference type="CDD" id="cd00143">
    <property type="entry name" value="PP2Cc"/>
    <property type="match status" value="1"/>
</dbReference>
<dbReference type="PANTHER" id="PTHR13832">
    <property type="entry name" value="PROTEIN PHOSPHATASE 2C"/>
    <property type="match status" value="1"/>
</dbReference>
<reference evidence="3" key="1">
    <citation type="journal article" date="2019" name="Int. J. Syst. Evol. Microbiol.">
        <title>The Global Catalogue of Microorganisms (GCM) 10K type strain sequencing project: providing services to taxonomists for standard genome sequencing and annotation.</title>
        <authorList>
            <consortium name="The Broad Institute Genomics Platform"/>
            <consortium name="The Broad Institute Genome Sequencing Center for Infectious Disease"/>
            <person name="Wu L."/>
            <person name="Ma J."/>
        </authorList>
    </citation>
    <scope>NUCLEOTIDE SEQUENCE [LARGE SCALE GENOMIC DNA]</scope>
    <source>
        <strain evidence="3">JCM 17563</strain>
    </source>
</reference>
<name>A0ABP7SWT2_9SPHN</name>
<gene>
    <name evidence="2" type="ORF">GCM10022280_15860</name>
</gene>